<feature type="domain" description="AB hydrolase-1" evidence="2">
    <location>
        <begin position="9"/>
        <end position="210"/>
    </location>
</feature>
<sequence>MKKTLLLCFIHGFKGGDDTFGNFPSHLRALLSHALPKVKVVQVQYPKFETTGDLNECVAKFKEWLQNKVIDLEVSNGTPSPTIDPSVRTILVGHSMGGIVGAETLLSIINDKPVSAAGIDASTPNSFMFPSILALLAFDTPYLGLSPGVVAHGAEGHWNTASAAYSAYTNVASAFGFNSAEAHQSAQAVEASKMLPAPDVDAAATPAWQRWGKLAMYAGAAGAVAAGGAAAYMKRDEISAGWKWVGGHLEFVGCLAKGEELKKRLASVVTLHTERGIGFANIYTVLGQAVQANPSKYAATIAGETRTFCSLPKSSVKEYWVESVNDKATAETWAHMGMFNPRENPGYYVMSEKAKEFITGWVGEGNAWYEEGSEEEVDMGASFEHETEMVEHEQMELDGVEEWNDVGKEDGIGKDKDKDEEKVLAGQEKNPWVQDKEI</sequence>
<evidence type="ECO:0000313" key="3">
    <source>
        <dbReference type="EMBL" id="KAF2426297.1"/>
    </source>
</evidence>
<dbReference type="InterPro" id="IPR029058">
    <property type="entry name" value="AB_hydrolase_fold"/>
</dbReference>
<evidence type="ECO:0000256" key="1">
    <source>
        <dbReference type="SAM" id="MobiDB-lite"/>
    </source>
</evidence>
<dbReference type="Proteomes" id="UP000800235">
    <property type="component" value="Unassembled WGS sequence"/>
</dbReference>
<dbReference type="Pfam" id="PF12697">
    <property type="entry name" value="Abhydrolase_6"/>
    <property type="match status" value="1"/>
</dbReference>
<evidence type="ECO:0000313" key="4">
    <source>
        <dbReference type="Proteomes" id="UP000800235"/>
    </source>
</evidence>
<dbReference type="EMBL" id="MU007065">
    <property type="protein sequence ID" value="KAF2426297.1"/>
    <property type="molecule type" value="Genomic_DNA"/>
</dbReference>
<protein>
    <recommendedName>
        <fullName evidence="2">AB hydrolase-1 domain-containing protein</fullName>
    </recommendedName>
</protein>
<dbReference type="Gene3D" id="3.40.50.1820">
    <property type="entry name" value="alpha/beta hydrolase"/>
    <property type="match status" value="1"/>
</dbReference>
<dbReference type="SUPFAM" id="SSF53474">
    <property type="entry name" value="alpha/beta-Hydrolases"/>
    <property type="match status" value="1"/>
</dbReference>
<feature type="region of interest" description="Disordered" evidence="1">
    <location>
        <begin position="403"/>
        <end position="438"/>
    </location>
</feature>
<dbReference type="PANTHER" id="PTHR47842:SF1">
    <property type="entry name" value="DUF676 DOMAIN-CONTAINING PROTEIN"/>
    <property type="match status" value="1"/>
</dbReference>
<organism evidence="3 4">
    <name type="scientific">Tothia fuscella</name>
    <dbReference type="NCBI Taxonomy" id="1048955"/>
    <lineage>
        <taxon>Eukaryota</taxon>
        <taxon>Fungi</taxon>
        <taxon>Dikarya</taxon>
        <taxon>Ascomycota</taxon>
        <taxon>Pezizomycotina</taxon>
        <taxon>Dothideomycetes</taxon>
        <taxon>Pleosporomycetidae</taxon>
        <taxon>Venturiales</taxon>
        <taxon>Cylindrosympodiaceae</taxon>
        <taxon>Tothia</taxon>
    </lineage>
</organism>
<comment type="caution">
    <text evidence="3">The sequence shown here is derived from an EMBL/GenBank/DDBJ whole genome shotgun (WGS) entry which is preliminary data.</text>
</comment>
<feature type="compositionally biased region" description="Basic and acidic residues" evidence="1">
    <location>
        <begin position="405"/>
        <end position="423"/>
    </location>
</feature>
<keyword evidence="4" id="KW-1185">Reference proteome</keyword>
<accession>A0A9P4NKX4</accession>
<proteinExistence type="predicted"/>
<dbReference type="PANTHER" id="PTHR47842">
    <property type="entry name" value="EXPRESSED PROTEIN"/>
    <property type="match status" value="1"/>
</dbReference>
<gene>
    <name evidence="3" type="ORF">EJ08DRAFT_651826</name>
</gene>
<dbReference type="InterPro" id="IPR000073">
    <property type="entry name" value="AB_hydrolase_1"/>
</dbReference>
<dbReference type="OrthoDB" id="442243at2759"/>
<dbReference type="AlphaFoldDB" id="A0A9P4NKX4"/>
<name>A0A9P4NKX4_9PEZI</name>
<evidence type="ECO:0000259" key="2">
    <source>
        <dbReference type="Pfam" id="PF12697"/>
    </source>
</evidence>
<reference evidence="3" key="1">
    <citation type="journal article" date="2020" name="Stud. Mycol.">
        <title>101 Dothideomycetes genomes: a test case for predicting lifestyles and emergence of pathogens.</title>
        <authorList>
            <person name="Haridas S."/>
            <person name="Albert R."/>
            <person name="Binder M."/>
            <person name="Bloem J."/>
            <person name="Labutti K."/>
            <person name="Salamov A."/>
            <person name="Andreopoulos B."/>
            <person name="Baker S."/>
            <person name="Barry K."/>
            <person name="Bills G."/>
            <person name="Bluhm B."/>
            <person name="Cannon C."/>
            <person name="Castanera R."/>
            <person name="Culley D."/>
            <person name="Daum C."/>
            <person name="Ezra D."/>
            <person name="Gonzalez J."/>
            <person name="Henrissat B."/>
            <person name="Kuo A."/>
            <person name="Liang C."/>
            <person name="Lipzen A."/>
            <person name="Lutzoni F."/>
            <person name="Magnuson J."/>
            <person name="Mondo S."/>
            <person name="Nolan M."/>
            <person name="Ohm R."/>
            <person name="Pangilinan J."/>
            <person name="Park H.-J."/>
            <person name="Ramirez L."/>
            <person name="Alfaro M."/>
            <person name="Sun H."/>
            <person name="Tritt A."/>
            <person name="Yoshinaga Y."/>
            <person name="Zwiers L.-H."/>
            <person name="Turgeon B."/>
            <person name="Goodwin S."/>
            <person name="Spatafora J."/>
            <person name="Crous P."/>
            <person name="Grigoriev I."/>
        </authorList>
    </citation>
    <scope>NUCLEOTIDE SEQUENCE</scope>
    <source>
        <strain evidence="3">CBS 130266</strain>
    </source>
</reference>